<keyword evidence="2" id="KW-1185">Reference proteome</keyword>
<dbReference type="AlphaFoldDB" id="A0A409XQ07"/>
<dbReference type="InParanoid" id="A0A409XQ07"/>
<protein>
    <submittedName>
        <fullName evidence="1">Uncharacterized protein</fullName>
    </submittedName>
</protein>
<comment type="caution">
    <text evidence="1">The sequence shown here is derived from an EMBL/GenBank/DDBJ whole genome shotgun (WGS) entry which is preliminary data.</text>
</comment>
<organism evidence="1 2">
    <name type="scientific">Psilocybe cyanescens</name>
    <dbReference type="NCBI Taxonomy" id="93625"/>
    <lineage>
        <taxon>Eukaryota</taxon>
        <taxon>Fungi</taxon>
        <taxon>Dikarya</taxon>
        <taxon>Basidiomycota</taxon>
        <taxon>Agaricomycotina</taxon>
        <taxon>Agaricomycetes</taxon>
        <taxon>Agaricomycetidae</taxon>
        <taxon>Agaricales</taxon>
        <taxon>Agaricineae</taxon>
        <taxon>Strophariaceae</taxon>
        <taxon>Psilocybe</taxon>
    </lineage>
</organism>
<dbReference type="Proteomes" id="UP000283269">
    <property type="component" value="Unassembled WGS sequence"/>
</dbReference>
<name>A0A409XQ07_PSICY</name>
<reference evidence="1 2" key="1">
    <citation type="journal article" date="2018" name="Evol. Lett.">
        <title>Horizontal gene cluster transfer increased hallucinogenic mushroom diversity.</title>
        <authorList>
            <person name="Reynolds H.T."/>
            <person name="Vijayakumar V."/>
            <person name="Gluck-Thaler E."/>
            <person name="Korotkin H.B."/>
            <person name="Matheny P.B."/>
            <person name="Slot J.C."/>
        </authorList>
    </citation>
    <scope>NUCLEOTIDE SEQUENCE [LARGE SCALE GENOMIC DNA]</scope>
    <source>
        <strain evidence="1 2">2631</strain>
    </source>
</reference>
<evidence type="ECO:0000313" key="1">
    <source>
        <dbReference type="EMBL" id="PPQ92797.1"/>
    </source>
</evidence>
<gene>
    <name evidence="1" type="ORF">CVT25_003908</name>
</gene>
<sequence length="123" mass="14626">MTSRWNIDGNFRSSRASFRTRRRRLCARRRRTNRRNMGCRRVRTRRRNGRRAFARRGLMPVPVQVVRATVMPRRNAGRMPETSGSARSSIEWYPQATRTHVTLSDSCLYLYSSLRVEWPLARK</sequence>
<proteinExistence type="predicted"/>
<dbReference type="EMBL" id="NHYD01000969">
    <property type="protein sequence ID" value="PPQ92797.1"/>
    <property type="molecule type" value="Genomic_DNA"/>
</dbReference>
<evidence type="ECO:0000313" key="2">
    <source>
        <dbReference type="Proteomes" id="UP000283269"/>
    </source>
</evidence>
<accession>A0A409XQ07</accession>